<feature type="domain" description="HTH lysR-type" evidence="5">
    <location>
        <begin position="1"/>
        <end position="58"/>
    </location>
</feature>
<evidence type="ECO:0000313" key="7">
    <source>
        <dbReference type="Proteomes" id="UP000078070"/>
    </source>
</evidence>
<name>A0A1A9F2Q9_9GAMM</name>
<organism evidence="6 7">
    <name type="scientific">Marinobacterium aestuarii</name>
    <dbReference type="NCBI Taxonomy" id="1821621"/>
    <lineage>
        <taxon>Bacteria</taxon>
        <taxon>Pseudomonadati</taxon>
        <taxon>Pseudomonadota</taxon>
        <taxon>Gammaproteobacteria</taxon>
        <taxon>Oceanospirillales</taxon>
        <taxon>Oceanospirillaceae</taxon>
        <taxon>Marinobacterium</taxon>
    </lineage>
</organism>
<accession>A0A1A9F2Q9</accession>
<evidence type="ECO:0000256" key="2">
    <source>
        <dbReference type="ARBA" id="ARBA00023015"/>
    </source>
</evidence>
<dbReference type="SUPFAM" id="SSF53850">
    <property type="entry name" value="Periplasmic binding protein-like II"/>
    <property type="match status" value="1"/>
</dbReference>
<dbReference type="Gene3D" id="3.40.190.290">
    <property type="match status" value="1"/>
</dbReference>
<dbReference type="InterPro" id="IPR000847">
    <property type="entry name" value="LysR_HTH_N"/>
</dbReference>
<dbReference type="Proteomes" id="UP000078070">
    <property type="component" value="Chromosome"/>
</dbReference>
<dbReference type="KEGG" id="mars:A8C75_19570"/>
<dbReference type="Pfam" id="PF00126">
    <property type="entry name" value="HTH_1"/>
    <property type="match status" value="1"/>
</dbReference>
<dbReference type="PROSITE" id="PS50931">
    <property type="entry name" value="HTH_LYSR"/>
    <property type="match status" value="1"/>
</dbReference>
<keyword evidence="4" id="KW-0804">Transcription</keyword>
<dbReference type="EMBL" id="CP015839">
    <property type="protein sequence ID" value="ANG64455.1"/>
    <property type="molecule type" value="Genomic_DNA"/>
</dbReference>
<dbReference type="GO" id="GO:0003700">
    <property type="term" value="F:DNA-binding transcription factor activity"/>
    <property type="evidence" value="ECO:0007669"/>
    <property type="project" value="InterPro"/>
</dbReference>
<dbReference type="InterPro" id="IPR005119">
    <property type="entry name" value="LysR_subst-bd"/>
</dbReference>
<keyword evidence="2" id="KW-0805">Transcription regulation</keyword>
<sequence length="298" mass="33465">MNERDLRYFAAIAECGSLRRASEQLHISQPALTKCIGRLEEQLDARLFERRGRQIVLTPVGNVLVRRARNIIQSIDETQREVGDYAKGRIGHMRIGAAATLTEFLLPDALSELVELTPEVTMSLTIGMSDVLREALCQGDLDLVIGPAAESEEFDCQPIVKDQVVIVASRLHPLANQVGKLERLRDYRWVLPGLNVETRVWLEQTFKQLGLPAPRLQIEANSLALLPRLIAKTQLLSFISRRNLAKGEIGEQLVEIPFNETTMHRHFGLLTRHDSYISPACHSFMALLAKRSAAIFRG</sequence>
<dbReference type="PANTHER" id="PTHR30419:SF8">
    <property type="entry name" value="NITROGEN ASSIMILATION TRANSCRIPTIONAL ACTIVATOR-RELATED"/>
    <property type="match status" value="1"/>
</dbReference>
<dbReference type="PRINTS" id="PR00039">
    <property type="entry name" value="HTHLYSR"/>
</dbReference>
<protein>
    <recommendedName>
        <fullName evidence="5">HTH lysR-type domain-containing protein</fullName>
    </recommendedName>
</protein>
<dbReference type="InterPro" id="IPR050950">
    <property type="entry name" value="HTH-type_LysR_regulators"/>
</dbReference>
<reference evidence="6 7" key="2">
    <citation type="journal article" date="2018" name="Int. J. Syst. Evol. Microbiol.">
        <title>Marinobacterium aestuarii sp. nov., a benzene-degrading marine bacterium isolated from estuary sediment.</title>
        <authorList>
            <person name="Bae S.S."/>
            <person name="Jung J."/>
            <person name="Chung D."/>
            <person name="Baek K."/>
        </authorList>
    </citation>
    <scope>NUCLEOTIDE SEQUENCE [LARGE SCALE GENOMIC DNA]</scope>
    <source>
        <strain evidence="6 7">ST58-10</strain>
    </source>
</reference>
<keyword evidence="3" id="KW-0238">DNA-binding</keyword>
<dbReference type="SUPFAM" id="SSF46785">
    <property type="entry name" value="Winged helix' DNA-binding domain"/>
    <property type="match status" value="1"/>
</dbReference>
<gene>
    <name evidence="6" type="ORF">A8C75_19570</name>
</gene>
<reference evidence="7" key="1">
    <citation type="submission" date="2016-05" db="EMBL/GenBank/DDBJ databases">
        <authorList>
            <person name="Baek K."/>
            <person name="Yang S.-J."/>
        </authorList>
    </citation>
    <scope>NUCLEOTIDE SEQUENCE [LARGE SCALE GENOMIC DNA]</scope>
    <source>
        <strain evidence="7">ST58-10</strain>
    </source>
</reference>
<dbReference type="STRING" id="1821621.A8C75_19570"/>
<proteinExistence type="inferred from homology"/>
<dbReference type="GO" id="GO:0003677">
    <property type="term" value="F:DNA binding"/>
    <property type="evidence" value="ECO:0007669"/>
    <property type="project" value="UniProtKB-KW"/>
</dbReference>
<dbReference type="FunFam" id="1.10.10.10:FF:000001">
    <property type="entry name" value="LysR family transcriptional regulator"/>
    <property type="match status" value="1"/>
</dbReference>
<dbReference type="PANTHER" id="PTHR30419">
    <property type="entry name" value="HTH-TYPE TRANSCRIPTIONAL REGULATOR YBHD"/>
    <property type="match status" value="1"/>
</dbReference>
<evidence type="ECO:0000256" key="4">
    <source>
        <dbReference type="ARBA" id="ARBA00023163"/>
    </source>
</evidence>
<evidence type="ECO:0000256" key="1">
    <source>
        <dbReference type="ARBA" id="ARBA00009437"/>
    </source>
</evidence>
<evidence type="ECO:0000313" key="6">
    <source>
        <dbReference type="EMBL" id="ANG64455.1"/>
    </source>
</evidence>
<evidence type="ECO:0000259" key="5">
    <source>
        <dbReference type="PROSITE" id="PS50931"/>
    </source>
</evidence>
<comment type="similarity">
    <text evidence="1">Belongs to the LysR transcriptional regulatory family.</text>
</comment>
<dbReference type="InterPro" id="IPR036388">
    <property type="entry name" value="WH-like_DNA-bd_sf"/>
</dbReference>
<dbReference type="RefSeq" id="WP_067386057.1">
    <property type="nucleotide sequence ID" value="NZ_CP015839.1"/>
</dbReference>
<dbReference type="AlphaFoldDB" id="A0A1A9F2Q9"/>
<dbReference type="Gene3D" id="1.10.10.10">
    <property type="entry name" value="Winged helix-like DNA-binding domain superfamily/Winged helix DNA-binding domain"/>
    <property type="match status" value="1"/>
</dbReference>
<dbReference type="Pfam" id="PF03466">
    <property type="entry name" value="LysR_substrate"/>
    <property type="match status" value="1"/>
</dbReference>
<dbReference type="OrthoDB" id="8437302at2"/>
<keyword evidence="7" id="KW-1185">Reference proteome</keyword>
<dbReference type="GO" id="GO:0005829">
    <property type="term" value="C:cytosol"/>
    <property type="evidence" value="ECO:0007669"/>
    <property type="project" value="TreeGrafter"/>
</dbReference>
<dbReference type="InterPro" id="IPR036390">
    <property type="entry name" value="WH_DNA-bd_sf"/>
</dbReference>
<evidence type="ECO:0000256" key="3">
    <source>
        <dbReference type="ARBA" id="ARBA00023125"/>
    </source>
</evidence>